<reference evidence="2 3" key="1">
    <citation type="submission" date="2024-03" db="EMBL/GenBank/DDBJ databases">
        <title>Aureococcus anophagefferens CCMP1851 and Kratosvirus quantuckense: Draft genome of a second virus-susceptible host strain in the model system.</title>
        <authorList>
            <person name="Chase E."/>
            <person name="Truchon A.R."/>
            <person name="Schepens W."/>
            <person name="Wilhelm S.W."/>
        </authorList>
    </citation>
    <scope>NUCLEOTIDE SEQUENCE [LARGE SCALE GENOMIC DNA]</scope>
    <source>
        <strain evidence="2 3">CCMP1851</strain>
    </source>
</reference>
<organism evidence="2 3">
    <name type="scientific">Aureococcus anophagefferens</name>
    <name type="common">Harmful bloom alga</name>
    <dbReference type="NCBI Taxonomy" id="44056"/>
    <lineage>
        <taxon>Eukaryota</taxon>
        <taxon>Sar</taxon>
        <taxon>Stramenopiles</taxon>
        <taxon>Ochrophyta</taxon>
        <taxon>Pelagophyceae</taxon>
        <taxon>Pelagomonadales</taxon>
        <taxon>Pelagomonadaceae</taxon>
        <taxon>Aureococcus</taxon>
    </lineage>
</organism>
<evidence type="ECO:0000256" key="1">
    <source>
        <dbReference type="SAM" id="MobiDB-lite"/>
    </source>
</evidence>
<evidence type="ECO:0000313" key="2">
    <source>
        <dbReference type="EMBL" id="KAK7241996.1"/>
    </source>
</evidence>
<dbReference type="EMBL" id="JBBJCI010000151">
    <property type="protein sequence ID" value="KAK7241996.1"/>
    <property type="molecule type" value="Genomic_DNA"/>
</dbReference>
<feature type="region of interest" description="Disordered" evidence="1">
    <location>
        <begin position="23"/>
        <end position="52"/>
    </location>
</feature>
<comment type="caution">
    <text evidence="2">The sequence shown here is derived from an EMBL/GenBank/DDBJ whole genome shotgun (WGS) entry which is preliminary data.</text>
</comment>
<accession>A0ABR1G0X9</accession>
<evidence type="ECO:0000313" key="3">
    <source>
        <dbReference type="Proteomes" id="UP001363151"/>
    </source>
</evidence>
<protein>
    <submittedName>
        <fullName evidence="2">Uncharacterized protein</fullName>
    </submittedName>
</protein>
<feature type="compositionally biased region" description="Basic residues" evidence="1">
    <location>
        <begin position="88"/>
        <end position="119"/>
    </location>
</feature>
<sequence length="196" mass="20834">MSQLSATDLQKRLLLIGNAAKARNPTGFVDEVKRRVGDGKPAPPPPPPEERLSWVVLEPSTRLERSLAAATPSAARACARGDGDARAARAHRPARRRGLPAPRPRRRGRRRRALRRRRRARGVLRYASTAASSGSALAAPSAFAAAAARSRAFAAAAARGGLRQLCVAEVDAALKRARALRSPKGAARFLATATTT</sequence>
<proteinExistence type="predicted"/>
<dbReference type="Proteomes" id="UP001363151">
    <property type="component" value="Unassembled WGS sequence"/>
</dbReference>
<gene>
    <name evidence="2" type="ORF">SO694_00018220</name>
</gene>
<feature type="compositionally biased region" description="Low complexity" evidence="1">
    <location>
        <begin position="68"/>
        <end position="78"/>
    </location>
</feature>
<feature type="region of interest" description="Disordered" evidence="1">
    <location>
        <begin position="67"/>
        <end position="119"/>
    </location>
</feature>
<keyword evidence="3" id="KW-1185">Reference proteome</keyword>
<name>A0ABR1G0X9_AURAN</name>